<dbReference type="CDD" id="cd23509">
    <property type="entry name" value="Gnk2-like"/>
    <property type="match status" value="2"/>
</dbReference>
<dbReference type="Gene3D" id="6.10.140.130">
    <property type="match status" value="1"/>
</dbReference>
<proteinExistence type="predicted"/>
<dbReference type="AlphaFoldDB" id="A0AAD3S6E0"/>
<keyword evidence="2" id="KW-0677">Repeat</keyword>
<accession>A0AAD3S6E0</accession>
<dbReference type="PANTHER" id="PTHR32099:SF42">
    <property type="entry name" value="CYSTEINE-RICH RECEPTOR-LIKE PROTEIN KINASE 9-RELATED"/>
    <property type="match status" value="1"/>
</dbReference>
<comment type="caution">
    <text evidence="4">The sequence shown here is derived from an EMBL/GenBank/DDBJ whole genome shotgun (WGS) entry which is preliminary data.</text>
</comment>
<dbReference type="Proteomes" id="UP001279734">
    <property type="component" value="Unassembled WGS sequence"/>
</dbReference>
<gene>
    <name evidence="4" type="ORF">Nepgr_007198</name>
</gene>
<dbReference type="InterPro" id="IPR003959">
    <property type="entry name" value="ATPase_AAA_core"/>
</dbReference>
<evidence type="ECO:0000313" key="4">
    <source>
        <dbReference type="EMBL" id="GMH05358.1"/>
    </source>
</evidence>
<keyword evidence="5" id="KW-1185">Reference proteome</keyword>
<protein>
    <recommendedName>
        <fullName evidence="3">Gnk2-homologous domain-containing protein</fullName>
    </recommendedName>
</protein>
<dbReference type="Gene3D" id="3.40.50.300">
    <property type="entry name" value="P-loop containing nucleotide triphosphate hydrolases"/>
    <property type="match status" value="1"/>
</dbReference>
<evidence type="ECO:0000256" key="2">
    <source>
        <dbReference type="ARBA" id="ARBA00022737"/>
    </source>
</evidence>
<dbReference type="PROSITE" id="PS51473">
    <property type="entry name" value="GNK2"/>
    <property type="match status" value="2"/>
</dbReference>
<evidence type="ECO:0000259" key="3">
    <source>
        <dbReference type="PROSITE" id="PS51473"/>
    </source>
</evidence>
<evidence type="ECO:0000256" key="1">
    <source>
        <dbReference type="ARBA" id="ARBA00022729"/>
    </source>
</evidence>
<dbReference type="InterPro" id="IPR027417">
    <property type="entry name" value="P-loop_NTPase"/>
</dbReference>
<feature type="domain" description="Gnk2-homologous" evidence="3">
    <location>
        <begin position="182"/>
        <end position="286"/>
    </location>
</feature>
<dbReference type="Gene3D" id="3.30.430.20">
    <property type="entry name" value="Gnk2 domain, C-X8-C-X2-C motif"/>
    <property type="match status" value="2"/>
</dbReference>
<organism evidence="4 5">
    <name type="scientific">Nepenthes gracilis</name>
    <name type="common">Slender pitcher plant</name>
    <dbReference type="NCBI Taxonomy" id="150966"/>
    <lineage>
        <taxon>Eukaryota</taxon>
        <taxon>Viridiplantae</taxon>
        <taxon>Streptophyta</taxon>
        <taxon>Embryophyta</taxon>
        <taxon>Tracheophyta</taxon>
        <taxon>Spermatophyta</taxon>
        <taxon>Magnoliopsida</taxon>
        <taxon>eudicotyledons</taxon>
        <taxon>Gunneridae</taxon>
        <taxon>Pentapetalae</taxon>
        <taxon>Caryophyllales</taxon>
        <taxon>Nepenthaceae</taxon>
        <taxon>Nepenthes</taxon>
    </lineage>
</organism>
<keyword evidence="1" id="KW-0732">Signal</keyword>
<dbReference type="PANTHER" id="PTHR32099">
    <property type="entry name" value="CYSTEINE-RICH REPEAT SECRETORY PROTEIN"/>
    <property type="match status" value="1"/>
</dbReference>
<feature type="domain" description="Gnk2-homologous" evidence="3">
    <location>
        <begin position="292"/>
        <end position="400"/>
    </location>
</feature>
<dbReference type="CDD" id="cd19499">
    <property type="entry name" value="RecA-like_ClpB_Hsp104-like"/>
    <property type="match status" value="1"/>
</dbReference>
<name>A0AAD3S6E0_NEPGR</name>
<dbReference type="GO" id="GO:0005524">
    <property type="term" value="F:ATP binding"/>
    <property type="evidence" value="ECO:0007669"/>
    <property type="project" value="InterPro"/>
</dbReference>
<sequence length="449" mass="48741">MEAAECEYDLNRAVKLKYGTLMSLQRQLKEAEKNLVNYWKSGNCLLHEEVTDVNIAWNCRQWIGIPLSNLQQSEGDKLVLLEDELHKRVVGQDIAVKSVADAICRSRVGLSDPTRPIASFMFMGPTGVGKTELAQALAVFLFNTENARVRIDMSEYMKRHAVSRLVGAPLGSTIPTTISTPDYVHSYCPNTTTFAANSSYQTNLNSVLTSLSSNSTTQSGFHNTTVGDGGTSKVYGIFLCRGDDTEDVCRTCVATAVKAVPVYCPNRKQAVIWYDVCMIRYSNASFFGERDESVSVYLPNVNNITNNVSGFTSVLGDAMNKIALMAANGQSGKKFATADANFNNLQKLYTLAQCTPDLPSSDCYGCLTDCIGRLPSCCSGKKGGRVLFPGCNIRYEITLFYENTAAPAPATQLVAAPLLPPPAIELVDSLTVKSAESPGPIDDTSTKLS</sequence>
<dbReference type="InterPro" id="IPR002902">
    <property type="entry name" value="GNK2"/>
</dbReference>
<dbReference type="EMBL" id="BSYO01000005">
    <property type="protein sequence ID" value="GMH05358.1"/>
    <property type="molecule type" value="Genomic_DNA"/>
</dbReference>
<dbReference type="SUPFAM" id="SSF52540">
    <property type="entry name" value="P-loop containing nucleoside triphosphate hydrolases"/>
    <property type="match status" value="1"/>
</dbReference>
<dbReference type="FunFam" id="3.30.430.20:FF:000003">
    <property type="entry name" value="Cysteine-rich RLK (RECEPTOR-like protein kinase) 10"/>
    <property type="match status" value="1"/>
</dbReference>
<evidence type="ECO:0000313" key="5">
    <source>
        <dbReference type="Proteomes" id="UP001279734"/>
    </source>
</evidence>
<dbReference type="InterPro" id="IPR038408">
    <property type="entry name" value="GNK2_sf"/>
</dbReference>
<reference evidence="4" key="1">
    <citation type="submission" date="2023-05" db="EMBL/GenBank/DDBJ databases">
        <title>Nepenthes gracilis genome sequencing.</title>
        <authorList>
            <person name="Fukushima K."/>
        </authorList>
    </citation>
    <scope>NUCLEOTIDE SEQUENCE</scope>
    <source>
        <strain evidence="4">SING2019-196</strain>
    </source>
</reference>
<dbReference type="GO" id="GO:0016887">
    <property type="term" value="F:ATP hydrolysis activity"/>
    <property type="evidence" value="ECO:0007669"/>
    <property type="project" value="InterPro"/>
</dbReference>
<dbReference type="Pfam" id="PF07724">
    <property type="entry name" value="AAA_2"/>
    <property type="match status" value="1"/>
</dbReference>
<dbReference type="FunFam" id="3.30.430.20:FF:000002">
    <property type="entry name" value="Cysteine-rich receptor-like protein kinase 10"/>
    <property type="match status" value="1"/>
</dbReference>
<dbReference type="Pfam" id="PF01657">
    <property type="entry name" value="Stress-antifung"/>
    <property type="match status" value="2"/>
</dbReference>